<protein>
    <submittedName>
        <fullName evidence="1">Uncharacterized protein</fullName>
    </submittedName>
</protein>
<evidence type="ECO:0000313" key="1">
    <source>
        <dbReference type="EMBL" id="KAG0144020.1"/>
    </source>
</evidence>
<accession>A0A9P6NI20</accession>
<reference evidence="1" key="1">
    <citation type="submission" date="2013-11" db="EMBL/GenBank/DDBJ databases">
        <title>Genome sequence of the fusiform rust pathogen reveals effectors for host alternation and coevolution with pine.</title>
        <authorList>
            <consortium name="DOE Joint Genome Institute"/>
            <person name="Smith K."/>
            <person name="Pendleton A."/>
            <person name="Kubisiak T."/>
            <person name="Anderson C."/>
            <person name="Salamov A."/>
            <person name="Aerts A."/>
            <person name="Riley R."/>
            <person name="Clum A."/>
            <person name="Lindquist E."/>
            <person name="Ence D."/>
            <person name="Campbell M."/>
            <person name="Kronenberg Z."/>
            <person name="Feau N."/>
            <person name="Dhillon B."/>
            <person name="Hamelin R."/>
            <person name="Burleigh J."/>
            <person name="Smith J."/>
            <person name="Yandell M."/>
            <person name="Nelson C."/>
            <person name="Grigoriev I."/>
            <person name="Davis J."/>
        </authorList>
    </citation>
    <scope>NUCLEOTIDE SEQUENCE</scope>
    <source>
        <strain evidence="1">G11</strain>
    </source>
</reference>
<organism evidence="1 2">
    <name type="scientific">Cronartium quercuum f. sp. fusiforme G11</name>
    <dbReference type="NCBI Taxonomy" id="708437"/>
    <lineage>
        <taxon>Eukaryota</taxon>
        <taxon>Fungi</taxon>
        <taxon>Dikarya</taxon>
        <taxon>Basidiomycota</taxon>
        <taxon>Pucciniomycotina</taxon>
        <taxon>Pucciniomycetes</taxon>
        <taxon>Pucciniales</taxon>
        <taxon>Coleosporiaceae</taxon>
        <taxon>Cronartium</taxon>
    </lineage>
</organism>
<name>A0A9P6NI20_9BASI</name>
<evidence type="ECO:0000313" key="2">
    <source>
        <dbReference type="Proteomes" id="UP000886653"/>
    </source>
</evidence>
<proteinExistence type="predicted"/>
<dbReference type="Proteomes" id="UP000886653">
    <property type="component" value="Unassembled WGS sequence"/>
</dbReference>
<keyword evidence="2" id="KW-1185">Reference proteome</keyword>
<dbReference type="EMBL" id="MU167304">
    <property type="protein sequence ID" value="KAG0144020.1"/>
    <property type="molecule type" value="Genomic_DNA"/>
</dbReference>
<comment type="caution">
    <text evidence="1">The sequence shown here is derived from an EMBL/GenBank/DDBJ whole genome shotgun (WGS) entry which is preliminary data.</text>
</comment>
<sequence>MDNTPSAEQQSGQFLINIRTRNFYRTLYQNQISFINSNLEAPPPTPRPSHRTLPLSYERGSPFSINQTPAAYRELLGISPVQHQDFTTTQSATRSINTELSGEIQRATLDDYWREIPPPYLTDRPPMYSSNESS</sequence>
<dbReference type="AlphaFoldDB" id="A0A9P6NI20"/>
<gene>
    <name evidence="1" type="ORF">CROQUDRAFT_95513</name>
</gene>